<keyword evidence="2" id="KW-0813">Transport</keyword>
<evidence type="ECO:0000256" key="4">
    <source>
        <dbReference type="ARBA" id="ARBA00022989"/>
    </source>
</evidence>
<proteinExistence type="predicted"/>
<evidence type="ECO:0000256" key="9">
    <source>
        <dbReference type="SAM" id="Phobius"/>
    </source>
</evidence>
<keyword evidence="6 9" id="KW-0472">Membrane</keyword>
<evidence type="ECO:0000256" key="5">
    <source>
        <dbReference type="ARBA" id="ARBA00023065"/>
    </source>
</evidence>
<accession>A0A4W6FNN1</accession>
<sequence>MGFCKNLSILNHSWLLFSSDWEKEVGCVLVQVDILEDWVDCRGVSTVPCLSVTVNLTRSNQSASLHFDEESVLLAPECFYVPKCRMDRVDIQAEVQRVKNNLTARLGNTLPCLIDRVRHPRHVILSRKYTLKKALFALLWPSLMLGGGALLVELVKQVAQRRKFNFILIPPIKNKWHEETFLSVKN</sequence>
<dbReference type="AlphaFoldDB" id="A0A4W6FNN1"/>
<organism evidence="10 11">
    <name type="scientific">Lates calcarifer</name>
    <name type="common">Barramundi</name>
    <name type="synonym">Holocentrus calcarifer</name>
    <dbReference type="NCBI Taxonomy" id="8187"/>
    <lineage>
        <taxon>Eukaryota</taxon>
        <taxon>Metazoa</taxon>
        <taxon>Chordata</taxon>
        <taxon>Craniata</taxon>
        <taxon>Vertebrata</taxon>
        <taxon>Euteleostomi</taxon>
        <taxon>Actinopterygii</taxon>
        <taxon>Neopterygii</taxon>
        <taxon>Teleostei</taxon>
        <taxon>Neoteleostei</taxon>
        <taxon>Acanthomorphata</taxon>
        <taxon>Carangaria</taxon>
        <taxon>Carangaria incertae sedis</taxon>
        <taxon>Centropomidae</taxon>
        <taxon>Lates</taxon>
    </lineage>
</organism>
<reference evidence="10" key="2">
    <citation type="submission" date="2025-08" db="UniProtKB">
        <authorList>
            <consortium name="Ensembl"/>
        </authorList>
    </citation>
    <scope>IDENTIFICATION</scope>
</reference>
<dbReference type="Pfam" id="PF03185">
    <property type="entry name" value="CaKB"/>
    <property type="match status" value="1"/>
</dbReference>
<evidence type="ECO:0000256" key="3">
    <source>
        <dbReference type="ARBA" id="ARBA00022692"/>
    </source>
</evidence>
<dbReference type="PANTHER" id="PTHR10258:SF4">
    <property type="entry name" value="CALCIUM-ACTIVATED POTASSIUM CHANNEL SUBUNIT BETA-3"/>
    <property type="match status" value="1"/>
</dbReference>
<protein>
    <submittedName>
        <fullName evidence="10">Potassium calcium-activated channel subfamily M regulatory beta subunit 3</fullName>
    </submittedName>
</protein>
<dbReference type="GO" id="GO:0008076">
    <property type="term" value="C:voltage-gated potassium channel complex"/>
    <property type="evidence" value="ECO:0007669"/>
    <property type="project" value="TreeGrafter"/>
</dbReference>
<dbReference type="Ensembl" id="ENSLCAT00010053690.1">
    <property type="protein sequence ID" value="ENSLCAP00010052331.1"/>
    <property type="gene ID" value="ENSLCAG00010024352.1"/>
</dbReference>
<name>A0A4W6FNN1_LATCA</name>
<evidence type="ECO:0000256" key="2">
    <source>
        <dbReference type="ARBA" id="ARBA00022448"/>
    </source>
</evidence>
<evidence type="ECO:0000256" key="8">
    <source>
        <dbReference type="ARBA" id="ARBA00023303"/>
    </source>
</evidence>
<dbReference type="GO" id="GO:0015459">
    <property type="term" value="F:potassium channel regulator activity"/>
    <property type="evidence" value="ECO:0007669"/>
    <property type="project" value="TreeGrafter"/>
</dbReference>
<gene>
    <name evidence="10" type="primary">KCNMB3</name>
</gene>
<evidence type="ECO:0000256" key="6">
    <source>
        <dbReference type="ARBA" id="ARBA00023136"/>
    </source>
</evidence>
<evidence type="ECO:0000256" key="1">
    <source>
        <dbReference type="ARBA" id="ARBA00004141"/>
    </source>
</evidence>
<keyword evidence="5" id="KW-0406">Ion transport</keyword>
<keyword evidence="3 9" id="KW-0812">Transmembrane</keyword>
<dbReference type="Proteomes" id="UP000314980">
    <property type="component" value="Unassembled WGS sequence"/>
</dbReference>
<dbReference type="GO" id="GO:0005513">
    <property type="term" value="P:detection of calcium ion"/>
    <property type="evidence" value="ECO:0007669"/>
    <property type="project" value="TreeGrafter"/>
</dbReference>
<evidence type="ECO:0000313" key="11">
    <source>
        <dbReference type="Proteomes" id="UP000314980"/>
    </source>
</evidence>
<dbReference type="PANTHER" id="PTHR10258">
    <property type="entry name" value="CALCIUM-ACTIVATED POTASSIUM CHANNEL SUBUNIT BETA"/>
    <property type="match status" value="1"/>
</dbReference>
<keyword evidence="8" id="KW-0407">Ion channel</keyword>
<feature type="transmembrane region" description="Helical" evidence="9">
    <location>
        <begin position="134"/>
        <end position="155"/>
    </location>
</feature>
<evidence type="ECO:0000313" key="10">
    <source>
        <dbReference type="Ensembl" id="ENSLCAP00010052331.1"/>
    </source>
</evidence>
<comment type="subcellular location">
    <subcellularLocation>
        <location evidence="1">Membrane</location>
        <topology evidence="1">Multi-pass membrane protein</topology>
    </subcellularLocation>
</comment>
<dbReference type="InterPro" id="IPR003930">
    <property type="entry name" value="K_chnl_Ca-activ_BK_bsu"/>
</dbReference>
<reference evidence="10" key="3">
    <citation type="submission" date="2025-09" db="UniProtKB">
        <authorList>
            <consortium name="Ensembl"/>
        </authorList>
    </citation>
    <scope>IDENTIFICATION</scope>
</reference>
<evidence type="ECO:0000256" key="7">
    <source>
        <dbReference type="ARBA" id="ARBA00023180"/>
    </source>
</evidence>
<keyword evidence="11" id="KW-1185">Reference proteome</keyword>
<keyword evidence="4 9" id="KW-1133">Transmembrane helix</keyword>
<dbReference type="GeneTree" id="ENSGT00950000183039"/>
<dbReference type="GO" id="GO:0015269">
    <property type="term" value="F:calcium-activated potassium channel activity"/>
    <property type="evidence" value="ECO:0007669"/>
    <property type="project" value="InterPro"/>
</dbReference>
<keyword evidence="7" id="KW-0325">Glycoprotein</keyword>
<reference evidence="11" key="1">
    <citation type="submission" date="2015-09" db="EMBL/GenBank/DDBJ databases">
        <authorList>
            <person name="Sai Rama Sridatta P."/>
        </authorList>
    </citation>
    <scope>NUCLEOTIDE SEQUENCE [LARGE SCALE GENOMIC DNA]</scope>
</reference>